<gene>
    <name evidence="1" type="ORF">CFD26_100920</name>
</gene>
<reference evidence="1 2" key="1">
    <citation type="submission" date="2018-08" db="EMBL/GenBank/DDBJ databases">
        <title>Draft genome sequences of two Aspergillus turcosus clinical strains isolated from bronchoalveolar lavage fluid: one azole-susceptible and the other azole-resistant.</title>
        <authorList>
            <person name="Parent-Michaud M."/>
            <person name="Dufresne P.J."/>
            <person name="Fournier E."/>
            <person name="Martineau C."/>
            <person name="Moreira S."/>
            <person name="Perkins V."/>
            <person name="De Repentigny L."/>
            <person name="Dufresne S.F."/>
        </authorList>
    </citation>
    <scope>NUCLEOTIDE SEQUENCE [LARGE SCALE GENOMIC DNA]</scope>
    <source>
        <strain evidence="1">HMR AF 1038</strain>
    </source>
</reference>
<dbReference type="SUPFAM" id="SSF56112">
    <property type="entry name" value="Protein kinase-like (PK-like)"/>
    <property type="match status" value="1"/>
</dbReference>
<proteinExistence type="predicted"/>
<evidence type="ECO:0000313" key="1">
    <source>
        <dbReference type="EMBL" id="RLL93101.1"/>
    </source>
</evidence>
<dbReference type="EMBL" id="NIDN02000397">
    <property type="protein sequence ID" value="RLL93101.1"/>
    <property type="molecule type" value="Genomic_DNA"/>
</dbReference>
<organism evidence="1 2">
    <name type="scientific">Aspergillus turcosus</name>
    <dbReference type="NCBI Taxonomy" id="1245748"/>
    <lineage>
        <taxon>Eukaryota</taxon>
        <taxon>Fungi</taxon>
        <taxon>Dikarya</taxon>
        <taxon>Ascomycota</taxon>
        <taxon>Pezizomycotina</taxon>
        <taxon>Eurotiomycetes</taxon>
        <taxon>Eurotiomycetidae</taxon>
        <taxon>Eurotiales</taxon>
        <taxon>Aspergillaceae</taxon>
        <taxon>Aspergillus</taxon>
        <taxon>Aspergillus subgen. Fumigati</taxon>
    </lineage>
</organism>
<sequence>MTTTVWDLLHFPTAPPPVPENDRPPTSRKAWADELHAFDMRRVTCYRPTLGSVDEFLGPGLDLVQRQPSDADNVGVRIRAHPPNVARLEAIQSEADVDRFFYQQIEPAFRPAFSEQPFLLPRSQIGPTGPTNSTITVDYQLTWPGQGPLLERAAMIGELKRPHVINEEQWAGHQNPGTKTQRLQREMRGYAYHYDCPQVFVFDSVNLLILQFKAQHKNEILRHDCAIDCCLIPVKSTIPDQSTIQYGLYRLAWRGWMRLSATLVDGGAGIRTIKPVAIDNIPRVYEGWSGRPIWEFEPGHYSFKHPNGWRREFVLDQRNRSSVGSLQEVGWVTCLSGGSMNLRINIVHAAPQNLFNESSFFLLFILVAFFSEAIATSFTLAISQLQSTAKSLSLFPIRLLQSSKAFLSRTMDLATLNAQLPLEFRLGRRLVIAKKAELLDIHWPTVCRLEITQPLLLTLIQPIVILKKPKPGWEEEYATEKQAYDILRPLQGTVIPYLYGEAVYGGSPALVFSAIAGSNLFDLARNKFPETKDEALQKSVEDALKALTSYGVEYRDEKLDNFLWVDERVMVIDLEQVKFGTTDVWEESVNSATADSLMWDFMKTRDPDRMNRMSSYRRRLLSGDQLH</sequence>
<protein>
    <recommendedName>
        <fullName evidence="3">Protein kinase domain-containing protein</fullName>
    </recommendedName>
</protein>
<evidence type="ECO:0008006" key="3">
    <source>
        <dbReference type="Google" id="ProtNLM"/>
    </source>
</evidence>
<dbReference type="OrthoDB" id="4317186at2759"/>
<dbReference type="Proteomes" id="UP000215289">
    <property type="component" value="Unassembled WGS sequence"/>
</dbReference>
<name>A0A229YEK2_9EURO</name>
<keyword evidence="2" id="KW-1185">Reference proteome</keyword>
<comment type="caution">
    <text evidence="1">The sequence shown here is derived from an EMBL/GenBank/DDBJ whole genome shotgun (WGS) entry which is preliminary data.</text>
</comment>
<dbReference type="AlphaFoldDB" id="A0A229YEK2"/>
<evidence type="ECO:0000313" key="2">
    <source>
        <dbReference type="Proteomes" id="UP000215289"/>
    </source>
</evidence>
<dbReference type="InterPro" id="IPR011009">
    <property type="entry name" value="Kinase-like_dom_sf"/>
</dbReference>
<accession>A0A229YEK2</accession>